<evidence type="ECO:0000256" key="1">
    <source>
        <dbReference type="SAM" id="MobiDB-lite"/>
    </source>
</evidence>
<keyword evidence="3" id="KW-1185">Reference proteome</keyword>
<evidence type="ECO:0000313" key="3">
    <source>
        <dbReference type="Proteomes" id="UP000297245"/>
    </source>
</evidence>
<protein>
    <submittedName>
        <fullName evidence="2">Uncharacterized protein</fullName>
    </submittedName>
</protein>
<reference evidence="2 3" key="1">
    <citation type="journal article" date="2019" name="Nat. Ecol. Evol.">
        <title>Megaphylogeny resolves global patterns of mushroom evolution.</title>
        <authorList>
            <person name="Varga T."/>
            <person name="Krizsan K."/>
            <person name="Foldi C."/>
            <person name="Dima B."/>
            <person name="Sanchez-Garcia M."/>
            <person name="Sanchez-Ramirez S."/>
            <person name="Szollosi G.J."/>
            <person name="Szarkandi J.G."/>
            <person name="Papp V."/>
            <person name="Albert L."/>
            <person name="Andreopoulos W."/>
            <person name="Angelini C."/>
            <person name="Antonin V."/>
            <person name="Barry K.W."/>
            <person name="Bougher N.L."/>
            <person name="Buchanan P."/>
            <person name="Buyck B."/>
            <person name="Bense V."/>
            <person name="Catcheside P."/>
            <person name="Chovatia M."/>
            <person name="Cooper J."/>
            <person name="Damon W."/>
            <person name="Desjardin D."/>
            <person name="Finy P."/>
            <person name="Geml J."/>
            <person name="Haridas S."/>
            <person name="Hughes K."/>
            <person name="Justo A."/>
            <person name="Karasinski D."/>
            <person name="Kautmanova I."/>
            <person name="Kiss B."/>
            <person name="Kocsube S."/>
            <person name="Kotiranta H."/>
            <person name="LaButti K.M."/>
            <person name="Lechner B.E."/>
            <person name="Liimatainen K."/>
            <person name="Lipzen A."/>
            <person name="Lukacs Z."/>
            <person name="Mihaltcheva S."/>
            <person name="Morgado L.N."/>
            <person name="Niskanen T."/>
            <person name="Noordeloos M.E."/>
            <person name="Ohm R.A."/>
            <person name="Ortiz-Santana B."/>
            <person name="Ovrebo C."/>
            <person name="Racz N."/>
            <person name="Riley R."/>
            <person name="Savchenko A."/>
            <person name="Shiryaev A."/>
            <person name="Soop K."/>
            <person name="Spirin V."/>
            <person name="Szebenyi C."/>
            <person name="Tomsovsky M."/>
            <person name="Tulloss R.E."/>
            <person name="Uehling J."/>
            <person name="Grigoriev I.V."/>
            <person name="Vagvolgyi C."/>
            <person name="Papp T."/>
            <person name="Martin F.M."/>
            <person name="Miettinen O."/>
            <person name="Hibbett D.S."/>
            <person name="Nagy L.G."/>
        </authorList>
    </citation>
    <scope>NUCLEOTIDE SEQUENCE [LARGE SCALE GENOMIC DNA]</scope>
    <source>
        <strain evidence="2 3">CBS 962.96</strain>
    </source>
</reference>
<accession>A0A4S8KJA4</accession>
<dbReference type="EMBL" id="ML181872">
    <property type="protein sequence ID" value="THU75572.1"/>
    <property type="molecule type" value="Genomic_DNA"/>
</dbReference>
<dbReference type="Proteomes" id="UP000297245">
    <property type="component" value="Unassembled WGS sequence"/>
</dbReference>
<proteinExistence type="predicted"/>
<evidence type="ECO:0000313" key="2">
    <source>
        <dbReference type="EMBL" id="THU75572.1"/>
    </source>
</evidence>
<feature type="region of interest" description="Disordered" evidence="1">
    <location>
        <begin position="1"/>
        <end position="32"/>
    </location>
</feature>
<sequence length="366" mass="41105">MSQTRSPAPSSSQTQTNRPNLRSQLTTENPKKKIKEAEAYLVKHNYLDSDGSASSNRSMLYNALGTIANTEKRDFTTHYQVYADAIKHVVTLLKAIDDENTNQEISNAVNDAFNTLNVTSQMEEKLNSIHAEISDKFNKLAQGIESRIQSSAGTQPRTYAEAALTQMPPAKLSPELNRQRLRSHVQAKNRQLLFRVNPEKPPILSEPDTLLSNYADPDIITLFNKSLREIGAPEDIEFVTISKYKNTNNLLTEMNTPTAAKWLNNIVNSVQFETSLNASVDLIQREYGLAINFVPVWFNPQDNDDLRELESYNDLPACSITKARWANGTKDGKKNPNQLSATLLIKLNDPDVANEMIVKEIRIKGK</sequence>
<feature type="compositionally biased region" description="Polar residues" evidence="1">
    <location>
        <begin position="1"/>
        <end position="28"/>
    </location>
</feature>
<dbReference type="OrthoDB" id="4230923at2759"/>
<name>A0A4S8KJA4_DENBC</name>
<dbReference type="AlphaFoldDB" id="A0A4S8KJA4"/>
<gene>
    <name evidence="2" type="ORF">K435DRAFT_880552</name>
</gene>
<organism evidence="2 3">
    <name type="scientific">Dendrothele bispora (strain CBS 962.96)</name>
    <dbReference type="NCBI Taxonomy" id="1314807"/>
    <lineage>
        <taxon>Eukaryota</taxon>
        <taxon>Fungi</taxon>
        <taxon>Dikarya</taxon>
        <taxon>Basidiomycota</taxon>
        <taxon>Agaricomycotina</taxon>
        <taxon>Agaricomycetes</taxon>
        <taxon>Agaricomycetidae</taxon>
        <taxon>Agaricales</taxon>
        <taxon>Agaricales incertae sedis</taxon>
        <taxon>Dendrothele</taxon>
    </lineage>
</organism>